<reference evidence="1 2" key="1">
    <citation type="journal article" date="2015" name="Parasit. Vectors">
        <title>Draft genome of the scabies mite.</title>
        <authorList>
            <person name="Rider S.D.Jr."/>
            <person name="Morgan M.S."/>
            <person name="Arlian L.G."/>
        </authorList>
    </citation>
    <scope>NUCLEOTIDE SEQUENCE [LARGE SCALE GENOMIC DNA]</scope>
    <source>
        <strain evidence="1">Arlian Lab</strain>
    </source>
</reference>
<evidence type="ECO:0000313" key="1">
    <source>
        <dbReference type="EMBL" id="KPM02275.1"/>
    </source>
</evidence>
<proteinExistence type="predicted"/>
<dbReference type="EMBL" id="JXLN01001434">
    <property type="protein sequence ID" value="KPM02275.1"/>
    <property type="molecule type" value="Genomic_DNA"/>
</dbReference>
<evidence type="ECO:0000313" key="2">
    <source>
        <dbReference type="Proteomes" id="UP000616769"/>
    </source>
</evidence>
<name>A0A131ZVG8_SARSC</name>
<gene>
    <name evidence="1" type="ORF">QR98_0006840</name>
</gene>
<protein>
    <submittedName>
        <fullName evidence="1">Uncharacterized protein</fullName>
    </submittedName>
</protein>
<comment type="caution">
    <text evidence="1">The sequence shown here is derived from an EMBL/GenBank/DDBJ whole genome shotgun (WGS) entry which is preliminary data.</text>
</comment>
<sequence>MANIHNHVSTVSGIVHCRVKLRYMEQHKIKEKEYHITTTEAGVVFNFRNEIIADAADIEAITERIVPSKRCSWTAFDSVPKRNSGFVMINTPIIVKTRICMLGNVTTIRTINDDNEKQITDRKAIKNPNAGIRSGSDRGGGCFFDDNTTFCCPSTIIEV</sequence>
<dbReference type="VEuPathDB" id="VectorBase:SSCA008914"/>
<dbReference type="Proteomes" id="UP000616769">
    <property type="component" value="Unassembled WGS sequence"/>
</dbReference>
<dbReference type="AlphaFoldDB" id="A0A131ZVG8"/>
<organism evidence="1 2">
    <name type="scientific">Sarcoptes scabiei</name>
    <name type="common">Itch mite</name>
    <name type="synonym">Acarus scabiei</name>
    <dbReference type="NCBI Taxonomy" id="52283"/>
    <lineage>
        <taxon>Eukaryota</taxon>
        <taxon>Metazoa</taxon>
        <taxon>Ecdysozoa</taxon>
        <taxon>Arthropoda</taxon>
        <taxon>Chelicerata</taxon>
        <taxon>Arachnida</taxon>
        <taxon>Acari</taxon>
        <taxon>Acariformes</taxon>
        <taxon>Sarcoptiformes</taxon>
        <taxon>Astigmata</taxon>
        <taxon>Psoroptidia</taxon>
        <taxon>Sarcoptoidea</taxon>
        <taxon>Sarcoptidae</taxon>
        <taxon>Sarcoptinae</taxon>
        <taxon>Sarcoptes</taxon>
    </lineage>
</organism>
<accession>A0A131ZVG8</accession>